<evidence type="ECO:0000259" key="4">
    <source>
        <dbReference type="Pfam" id="PF13472"/>
    </source>
</evidence>
<feature type="region of interest" description="Disordered" evidence="3">
    <location>
        <begin position="36"/>
        <end position="112"/>
    </location>
</feature>
<dbReference type="Pfam" id="PF13472">
    <property type="entry name" value="Lipase_GDSL_2"/>
    <property type="match status" value="1"/>
</dbReference>
<feature type="domain" description="SGNH hydrolase-type esterase" evidence="4">
    <location>
        <begin position="125"/>
        <end position="335"/>
    </location>
</feature>
<name>A9FRV5_SORC5</name>
<evidence type="ECO:0000256" key="3">
    <source>
        <dbReference type="SAM" id="MobiDB-lite"/>
    </source>
</evidence>
<dbReference type="Gene3D" id="3.40.50.1110">
    <property type="entry name" value="SGNH hydrolase"/>
    <property type="match status" value="1"/>
</dbReference>
<dbReference type="InterPro" id="IPR013830">
    <property type="entry name" value="SGNH_hydro"/>
</dbReference>
<evidence type="ECO:0000256" key="1">
    <source>
        <dbReference type="ARBA" id="ARBA00008668"/>
    </source>
</evidence>
<proteinExistence type="inferred from homology"/>
<dbReference type="PANTHER" id="PTHR43695">
    <property type="entry name" value="PUTATIVE (AFU_ORTHOLOGUE AFUA_2G17250)-RELATED"/>
    <property type="match status" value="1"/>
</dbReference>
<reference evidence="5 6" key="1">
    <citation type="journal article" date="2007" name="Nat. Biotechnol.">
        <title>Complete genome sequence of the myxobacterium Sorangium cellulosum.</title>
        <authorList>
            <person name="Schneiker S."/>
            <person name="Perlova O."/>
            <person name="Kaiser O."/>
            <person name="Gerth K."/>
            <person name="Alici A."/>
            <person name="Altmeyer M.O."/>
            <person name="Bartels D."/>
            <person name="Bekel T."/>
            <person name="Beyer S."/>
            <person name="Bode E."/>
            <person name="Bode H.B."/>
            <person name="Bolten C.J."/>
            <person name="Choudhuri J.V."/>
            <person name="Doss S."/>
            <person name="Elnakady Y.A."/>
            <person name="Frank B."/>
            <person name="Gaigalat L."/>
            <person name="Goesmann A."/>
            <person name="Groeger C."/>
            <person name="Gross F."/>
            <person name="Jelsbak L."/>
            <person name="Jelsbak L."/>
            <person name="Kalinowski J."/>
            <person name="Kegler C."/>
            <person name="Knauber T."/>
            <person name="Konietzny S."/>
            <person name="Kopp M."/>
            <person name="Krause L."/>
            <person name="Krug D."/>
            <person name="Linke B."/>
            <person name="Mahmud T."/>
            <person name="Martinez-Arias R."/>
            <person name="McHardy A.C."/>
            <person name="Merai M."/>
            <person name="Meyer F."/>
            <person name="Mormann S."/>
            <person name="Munoz-Dorado J."/>
            <person name="Perez J."/>
            <person name="Pradella S."/>
            <person name="Rachid S."/>
            <person name="Raddatz G."/>
            <person name="Rosenau F."/>
            <person name="Rueckert C."/>
            <person name="Sasse F."/>
            <person name="Scharfe M."/>
            <person name="Schuster S.C."/>
            <person name="Suen G."/>
            <person name="Treuner-Lange A."/>
            <person name="Velicer G.J."/>
            <person name="Vorholter F.-J."/>
            <person name="Weissman K.J."/>
            <person name="Welch R.D."/>
            <person name="Wenzel S.C."/>
            <person name="Whitworth D.E."/>
            <person name="Wilhelm S."/>
            <person name="Wittmann C."/>
            <person name="Bloecker H."/>
            <person name="Puehler A."/>
            <person name="Mueller R."/>
        </authorList>
    </citation>
    <scope>NUCLEOTIDE SEQUENCE [LARGE SCALE GENOMIC DNA]</scope>
    <source>
        <strain evidence="6">So ce56</strain>
    </source>
</reference>
<evidence type="ECO:0000313" key="6">
    <source>
        <dbReference type="Proteomes" id="UP000002139"/>
    </source>
</evidence>
<dbReference type="InterPro" id="IPR036514">
    <property type="entry name" value="SGNH_hydro_sf"/>
</dbReference>
<dbReference type="SUPFAM" id="SSF52266">
    <property type="entry name" value="SGNH hydrolase"/>
    <property type="match status" value="1"/>
</dbReference>
<dbReference type="STRING" id="448385.sce5169"/>
<dbReference type="PANTHER" id="PTHR43695:SF1">
    <property type="entry name" value="RHAMNOGALACTURONAN ACETYLESTERASE"/>
    <property type="match status" value="1"/>
</dbReference>
<dbReference type="GO" id="GO:0016788">
    <property type="term" value="F:hydrolase activity, acting on ester bonds"/>
    <property type="evidence" value="ECO:0007669"/>
    <property type="project" value="UniProtKB-ARBA"/>
</dbReference>
<feature type="compositionally biased region" description="Gly residues" evidence="3">
    <location>
        <begin position="75"/>
        <end position="112"/>
    </location>
</feature>
<keyword evidence="6" id="KW-1185">Reference proteome</keyword>
<keyword evidence="2" id="KW-0378">Hydrolase</keyword>
<gene>
    <name evidence="5" type="ordered locus">sce5169</name>
</gene>
<dbReference type="HOGENOM" id="CLU_833939_0_0_7"/>
<feature type="compositionally biased region" description="Gly residues" evidence="3">
    <location>
        <begin position="40"/>
        <end position="53"/>
    </location>
</feature>
<organism evidence="5 6">
    <name type="scientific">Sorangium cellulosum (strain So ce56)</name>
    <name type="common">Polyangium cellulosum (strain So ce56)</name>
    <dbReference type="NCBI Taxonomy" id="448385"/>
    <lineage>
        <taxon>Bacteria</taxon>
        <taxon>Pseudomonadati</taxon>
        <taxon>Myxococcota</taxon>
        <taxon>Polyangia</taxon>
        <taxon>Polyangiales</taxon>
        <taxon>Polyangiaceae</taxon>
        <taxon>Sorangium</taxon>
    </lineage>
</organism>
<dbReference type="InterPro" id="IPR037459">
    <property type="entry name" value="RhgT-like"/>
</dbReference>
<dbReference type="BioCyc" id="SCEL448385:SCE_RS26525-MONOMER"/>
<comment type="similarity">
    <text evidence="1">Belongs to the 'GDSL' lipolytic enzyme family.</text>
</comment>
<dbReference type="Proteomes" id="UP000002139">
    <property type="component" value="Chromosome"/>
</dbReference>
<feature type="compositionally biased region" description="Low complexity" evidence="3">
    <location>
        <begin position="54"/>
        <end position="74"/>
    </location>
</feature>
<accession>A9FRV5</accession>
<evidence type="ECO:0000256" key="2">
    <source>
        <dbReference type="ARBA" id="ARBA00022801"/>
    </source>
</evidence>
<dbReference type="EMBL" id="AM746676">
    <property type="protein sequence ID" value="CAN95332.1"/>
    <property type="molecule type" value="Genomic_DNA"/>
</dbReference>
<dbReference type="eggNOG" id="COG2755">
    <property type="taxonomic scope" value="Bacteria"/>
</dbReference>
<sequence length="359" mass="35637">MFMDWNVRSTARARGRMLARVSCLALLTAACSPDPEAAAGGAGGGGGTGGAGGSSQPEGSSSSASAGSTAISAGSTGGAGAGGDAPAGSGGSAGSSGGPSGSGGAGDGGAGGAGPLPDITIWIAGDSTVANGQTPCPAGWGGQFAALFDDRVTVVNSAVGGRSVRTWLYNVQTTMDSAGECELARDSSGEPVLQARWVQMLDGMKRGDYLFIQFGINDGSRTCDRHVGLDAFKSSYGMMARAAKERGAQPVFVTPVSAISCSGSTARGTRGGYVTATHEAGKEYGVPVIDLHELSVALYGTLGFCPVPGGDVSATTSGPVGEFFCDDHTHFSRSGAEQIAKVMAGAVRDQKLGLAAYLE</sequence>
<evidence type="ECO:0000313" key="5">
    <source>
        <dbReference type="EMBL" id="CAN95332.1"/>
    </source>
</evidence>
<dbReference type="KEGG" id="scl:sce5169"/>
<dbReference type="AlphaFoldDB" id="A9FRV5"/>
<protein>
    <submittedName>
        <fullName evidence="5">Sorangium cellulosum 'So ce 56' complete genome</fullName>
    </submittedName>
</protein>